<dbReference type="Pfam" id="PF01565">
    <property type="entry name" value="FAD_binding_4"/>
    <property type="match status" value="1"/>
</dbReference>
<dbReference type="AlphaFoldDB" id="A0A1H3L9U0"/>
<dbReference type="STRING" id="137265.SAMN05421684_0616"/>
<evidence type="ECO:0000313" key="4">
    <source>
        <dbReference type="EMBL" id="SDY60959.1"/>
    </source>
</evidence>
<dbReference type="GO" id="GO:0003824">
    <property type="term" value="F:catalytic activity"/>
    <property type="evidence" value="ECO:0007669"/>
    <property type="project" value="InterPro"/>
</dbReference>
<sequence>MTLPGGSDVGRRLASICGEGFAREAGPADDVVGVPARWVAAPGTVEAASAVLALAAANDLAVVPRGAATKLDWGAPPARLDLLVDTGRLAGIWHRDAGELSVEVGAGTPVRAVQAALGQRGHRLACDPRSIGATLGGILAADESGPLRHRYGTPCEQVVGVSYVDAEGRLHHSAGWSMRGADGPGLNQVLCGSQGALALLVSATLRTQAAPAARVWVTRSVWTPLEVHDLVRQALAASVAPSAIEVDLPAHRAILIPRQRSRQGPGTVALLLEGSRADVIERAEQVVGVLGGDARAVETPPRWWHRYPFEPGEVALRLSVPISDLHAAIYALRDAVGGPVPVRGAAGIGVVHAALPASLGGERVSAILTAVRGVLLFRGGTCVVTSAPPAIRQAIDMWGPVAALPTLREVKERFDPQRRMAPGRYIGGL</sequence>
<organism evidence="4 5">
    <name type="scientific">Asanoa ishikariensis</name>
    <dbReference type="NCBI Taxonomy" id="137265"/>
    <lineage>
        <taxon>Bacteria</taxon>
        <taxon>Bacillati</taxon>
        <taxon>Actinomycetota</taxon>
        <taxon>Actinomycetes</taxon>
        <taxon>Micromonosporales</taxon>
        <taxon>Micromonosporaceae</taxon>
        <taxon>Asanoa</taxon>
    </lineage>
</organism>
<keyword evidence="5" id="KW-1185">Reference proteome</keyword>
<dbReference type="SUPFAM" id="SSF55103">
    <property type="entry name" value="FAD-linked oxidases, C-terminal domain"/>
    <property type="match status" value="1"/>
</dbReference>
<dbReference type="InterPro" id="IPR016166">
    <property type="entry name" value="FAD-bd_PCMH"/>
</dbReference>
<dbReference type="EMBL" id="FNQB01000001">
    <property type="protein sequence ID" value="SDY60959.1"/>
    <property type="molecule type" value="Genomic_DNA"/>
</dbReference>
<dbReference type="InterPro" id="IPR016169">
    <property type="entry name" value="FAD-bd_PCMH_sub2"/>
</dbReference>
<keyword evidence="1" id="KW-0285">Flavoprotein</keyword>
<dbReference type="PROSITE" id="PS51387">
    <property type="entry name" value="FAD_PCMH"/>
    <property type="match status" value="1"/>
</dbReference>
<dbReference type="PANTHER" id="PTHR11748:SF103">
    <property type="entry name" value="GLYCOLATE OXIDASE SUBUNIT GLCE"/>
    <property type="match status" value="1"/>
</dbReference>
<keyword evidence="2" id="KW-0274">FAD</keyword>
<proteinExistence type="predicted"/>
<evidence type="ECO:0000256" key="1">
    <source>
        <dbReference type="ARBA" id="ARBA00022630"/>
    </source>
</evidence>
<gene>
    <name evidence="4" type="ORF">SAMN05421684_0616</name>
</gene>
<feature type="domain" description="FAD-binding PCMH-type" evidence="3">
    <location>
        <begin position="31"/>
        <end position="210"/>
    </location>
</feature>
<dbReference type="InterPro" id="IPR006094">
    <property type="entry name" value="Oxid_FAD_bind_N"/>
</dbReference>
<dbReference type="InterPro" id="IPR036318">
    <property type="entry name" value="FAD-bd_PCMH-like_sf"/>
</dbReference>
<protein>
    <submittedName>
        <fullName evidence="4">Glycolate oxidase FAD binding subunit</fullName>
    </submittedName>
</protein>
<dbReference type="InterPro" id="IPR016164">
    <property type="entry name" value="FAD-linked_Oxase-like_C"/>
</dbReference>
<dbReference type="OrthoDB" id="9811557at2"/>
<dbReference type="Gene3D" id="3.30.465.10">
    <property type="match status" value="1"/>
</dbReference>
<dbReference type="GO" id="GO:0071949">
    <property type="term" value="F:FAD binding"/>
    <property type="evidence" value="ECO:0007669"/>
    <property type="project" value="InterPro"/>
</dbReference>
<evidence type="ECO:0000313" key="5">
    <source>
        <dbReference type="Proteomes" id="UP000199632"/>
    </source>
</evidence>
<name>A0A1H3L9U0_9ACTN</name>
<dbReference type="PANTHER" id="PTHR11748">
    <property type="entry name" value="D-LACTATE DEHYDROGENASE"/>
    <property type="match status" value="1"/>
</dbReference>
<reference evidence="5" key="1">
    <citation type="submission" date="2016-10" db="EMBL/GenBank/DDBJ databases">
        <authorList>
            <person name="Varghese N."/>
            <person name="Submissions S."/>
        </authorList>
    </citation>
    <scope>NUCLEOTIDE SEQUENCE [LARGE SCALE GENOMIC DNA]</scope>
    <source>
        <strain evidence="5">DSM 44718</strain>
    </source>
</reference>
<dbReference type="Proteomes" id="UP000199632">
    <property type="component" value="Unassembled WGS sequence"/>
</dbReference>
<evidence type="ECO:0000256" key="2">
    <source>
        <dbReference type="ARBA" id="ARBA00022827"/>
    </source>
</evidence>
<accession>A0A1H3L9U0</accession>
<dbReference type="RefSeq" id="WP_090786800.1">
    <property type="nucleotide sequence ID" value="NZ_BOND01000015.1"/>
</dbReference>
<evidence type="ECO:0000259" key="3">
    <source>
        <dbReference type="PROSITE" id="PS51387"/>
    </source>
</evidence>
<dbReference type="SUPFAM" id="SSF56176">
    <property type="entry name" value="FAD-binding/transporter-associated domain-like"/>
    <property type="match status" value="1"/>
</dbReference>